<evidence type="ECO:0000313" key="7">
    <source>
        <dbReference type="EMBL" id="HIU44989.1"/>
    </source>
</evidence>
<reference evidence="7" key="1">
    <citation type="submission" date="2020-10" db="EMBL/GenBank/DDBJ databases">
        <authorList>
            <person name="Gilroy R."/>
        </authorList>
    </citation>
    <scope>NUCLEOTIDE SEQUENCE</scope>
    <source>
        <strain evidence="7">ChiGjej1B1-22543</strain>
    </source>
</reference>
<dbReference type="AlphaFoldDB" id="A0A9D1S1Y6"/>
<comment type="caution">
    <text evidence="7">The sequence shown here is derived from an EMBL/GenBank/DDBJ whole genome shotgun (WGS) entry which is preliminary data.</text>
</comment>
<evidence type="ECO:0000256" key="1">
    <source>
        <dbReference type="ARBA" id="ARBA00004162"/>
    </source>
</evidence>
<evidence type="ECO:0008006" key="9">
    <source>
        <dbReference type="Google" id="ProtNLM"/>
    </source>
</evidence>
<dbReference type="GO" id="GO:0005886">
    <property type="term" value="C:plasma membrane"/>
    <property type="evidence" value="ECO:0007669"/>
    <property type="project" value="UniProtKB-SubCell"/>
</dbReference>
<evidence type="ECO:0000256" key="3">
    <source>
        <dbReference type="ARBA" id="ARBA00022989"/>
    </source>
</evidence>
<keyword evidence="4 6" id="KW-0472">Membrane</keyword>
<evidence type="ECO:0000256" key="2">
    <source>
        <dbReference type="ARBA" id="ARBA00022692"/>
    </source>
</evidence>
<keyword evidence="5" id="KW-0717">Septation</keyword>
<name>A0A9D1S1Y6_9FIRM</name>
<dbReference type="GO" id="GO:0005940">
    <property type="term" value="C:septin ring"/>
    <property type="evidence" value="ECO:0007669"/>
    <property type="project" value="InterPro"/>
</dbReference>
<dbReference type="InterPro" id="IPR010379">
    <property type="entry name" value="EzrA"/>
</dbReference>
<comment type="subcellular location">
    <subcellularLocation>
        <location evidence="1">Cell membrane</location>
        <topology evidence="1">Single-pass membrane protein</topology>
    </subcellularLocation>
</comment>
<dbReference type="GO" id="GO:0000917">
    <property type="term" value="P:division septum assembly"/>
    <property type="evidence" value="ECO:0007669"/>
    <property type="project" value="UniProtKB-KW"/>
</dbReference>
<evidence type="ECO:0000313" key="8">
    <source>
        <dbReference type="Proteomes" id="UP000824070"/>
    </source>
</evidence>
<sequence length="569" mass="64497">MLNILLSTGAIAGIAAGGAVALIAICLLLYFLVFKHFRYKKQVDELERKFEYLHGLLTGQDARWMRQIEQIASSNLLFVSRHQTFEKRFKDLRDKGDASAQKAINDLLSMLSDHDYKALKEALPAARRTIAEFDDAANSLHNDLNALIKPEEDCRAAAYAVKEKFRSIKQDYNVKSSELSLCAASFEAVFAKLEDMFTKFEKLVSCAQYEDANAIIPEVDQVLDELSKAIAELPNICVSIQTVIPDKLLSLENRYEEMASSGYPLQHLLTKADIEELRRQLGLLANDVKAFKRSYAQNRLDAIQAQIEGYFDAFEKEKDCRVRYDSECQKVYTDSGEVEKKYTRLCSALPEVQKIYVISDEQLDNFNKIKNLINKMGATKRSFDTLIHSPTKQPYSALVDKMDCLRQESEEANGAIEDFNRYLLSLKSDSEAGLSKVKGYAVALADAKFTVRQMDLHSIDAKYMPRIEECLGYVDAIYTALSKMPIDVVAINESAFRLSKVGDETLSGIKRDYEAMLAADAELTYANRDRFGLSDLDAQLRQAEEFYRKGEFEKAYLQSKESLKRIRGE</sequence>
<dbReference type="Pfam" id="PF06160">
    <property type="entry name" value="EzrA"/>
    <property type="match status" value="1"/>
</dbReference>
<keyword evidence="3 6" id="KW-1133">Transmembrane helix</keyword>
<evidence type="ECO:0000256" key="6">
    <source>
        <dbReference type="SAM" id="Phobius"/>
    </source>
</evidence>
<keyword evidence="5" id="KW-0131">Cell cycle</keyword>
<dbReference type="EMBL" id="DVMV01000012">
    <property type="protein sequence ID" value="HIU44989.1"/>
    <property type="molecule type" value="Genomic_DNA"/>
</dbReference>
<evidence type="ECO:0000256" key="5">
    <source>
        <dbReference type="ARBA" id="ARBA00023210"/>
    </source>
</evidence>
<organism evidence="7 8">
    <name type="scientific">Candidatus Alloenteromonas pullicola</name>
    <dbReference type="NCBI Taxonomy" id="2840784"/>
    <lineage>
        <taxon>Bacteria</taxon>
        <taxon>Bacillati</taxon>
        <taxon>Bacillota</taxon>
        <taxon>Bacillota incertae sedis</taxon>
        <taxon>Candidatus Alloenteromonas</taxon>
    </lineage>
</organism>
<protein>
    <recommendedName>
        <fullName evidence="9">Septation ring formation regulator EzrA</fullName>
    </recommendedName>
</protein>
<keyword evidence="2 6" id="KW-0812">Transmembrane</keyword>
<accession>A0A9D1S1Y6</accession>
<evidence type="ECO:0000256" key="4">
    <source>
        <dbReference type="ARBA" id="ARBA00023136"/>
    </source>
</evidence>
<feature type="transmembrane region" description="Helical" evidence="6">
    <location>
        <begin position="6"/>
        <end position="33"/>
    </location>
</feature>
<keyword evidence="5" id="KW-0132">Cell division</keyword>
<proteinExistence type="predicted"/>
<dbReference type="Proteomes" id="UP000824070">
    <property type="component" value="Unassembled WGS sequence"/>
</dbReference>
<reference evidence="7" key="2">
    <citation type="journal article" date="2021" name="PeerJ">
        <title>Extensive microbial diversity within the chicken gut microbiome revealed by metagenomics and culture.</title>
        <authorList>
            <person name="Gilroy R."/>
            <person name="Ravi A."/>
            <person name="Getino M."/>
            <person name="Pursley I."/>
            <person name="Horton D.L."/>
            <person name="Alikhan N.F."/>
            <person name="Baker D."/>
            <person name="Gharbi K."/>
            <person name="Hall N."/>
            <person name="Watson M."/>
            <person name="Adriaenssens E.M."/>
            <person name="Foster-Nyarko E."/>
            <person name="Jarju S."/>
            <person name="Secka A."/>
            <person name="Antonio M."/>
            <person name="Oren A."/>
            <person name="Chaudhuri R.R."/>
            <person name="La Ragione R."/>
            <person name="Hildebrand F."/>
            <person name="Pallen M.J."/>
        </authorList>
    </citation>
    <scope>NUCLEOTIDE SEQUENCE</scope>
    <source>
        <strain evidence="7">ChiGjej1B1-22543</strain>
    </source>
</reference>
<dbReference type="GO" id="GO:0000921">
    <property type="term" value="P:septin ring assembly"/>
    <property type="evidence" value="ECO:0007669"/>
    <property type="project" value="InterPro"/>
</dbReference>
<gene>
    <name evidence="7" type="ORF">IAC52_01690</name>
</gene>